<feature type="region of interest" description="Disordered" evidence="1">
    <location>
        <begin position="80"/>
        <end position="99"/>
    </location>
</feature>
<evidence type="ECO:0000256" key="2">
    <source>
        <dbReference type="SAM" id="Phobius"/>
    </source>
</evidence>
<protein>
    <submittedName>
        <fullName evidence="3">Uncharacterized protein</fullName>
    </submittedName>
</protein>
<keyword evidence="2" id="KW-0812">Transmembrane</keyword>
<comment type="caution">
    <text evidence="3">The sequence shown here is derived from an EMBL/GenBank/DDBJ whole genome shotgun (WGS) entry which is preliminary data.</text>
</comment>
<evidence type="ECO:0000256" key="1">
    <source>
        <dbReference type="SAM" id="MobiDB-lite"/>
    </source>
</evidence>
<organism evidence="3">
    <name type="scientific">marine sediment metagenome</name>
    <dbReference type="NCBI Taxonomy" id="412755"/>
    <lineage>
        <taxon>unclassified sequences</taxon>
        <taxon>metagenomes</taxon>
        <taxon>ecological metagenomes</taxon>
    </lineage>
</organism>
<evidence type="ECO:0000313" key="3">
    <source>
        <dbReference type="EMBL" id="KKK93508.1"/>
    </source>
</evidence>
<keyword evidence="2" id="KW-1133">Transmembrane helix</keyword>
<reference evidence="3" key="1">
    <citation type="journal article" date="2015" name="Nature">
        <title>Complex archaea that bridge the gap between prokaryotes and eukaryotes.</title>
        <authorList>
            <person name="Spang A."/>
            <person name="Saw J.H."/>
            <person name="Jorgensen S.L."/>
            <person name="Zaremba-Niedzwiedzka K."/>
            <person name="Martijn J."/>
            <person name="Lind A.E."/>
            <person name="van Eijk R."/>
            <person name="Schleper C."/>
            <person name="Guy L."/>
            <person name="Ettema T.J."/>
        </authorList>
    </citation>
    <scope>NUCLEOTIDE SEQUENCE</scope>
</reference>
<proteinExistence type="predicted"/>
<name>A0A0F8ZIA9_9ZZZZ</name>
<feature type="compositionally biased region" description="Gly residues" evidence="1">
    <location>
        <begin position="86"/>
        <end position="99"/>
    </location>
</feature>
<accession>A0A0F8ZIA9</accession>
<gene>
    <name evidence="3" type="ORF">LCGC14_2692180</name>
</gene>
<dbReference type="EMBL" id="LAZR01047743">
    <property type="protein sequence ID" value="KKK93508.1"/>
    <property type="molecule type" value="Genomic_DNA"/>
</dbReference>
<sequence>MTQHSEPVFLERQSYRRRRLMDAARMLPLLGAVLFVLPVLWADTDGGGGSTARGGLYLFAAWTLLVIGAALLARPLARSDAPLTGAGTGPGAGSGVDPR</sequence>
<keyword evidence="2" id="KW-0472">Membrane</keyword>
<feature type="transmembrane region" description="Helical" evidence="2">
    <location>
        <begin position="54"/>
        <end position="73"/>
    </location>
</feature>
<dbReference type="AlphaFoldDB" id="A0A0F8ZIA9"/>
<feature type="transmembrane region" description="Helical" evidence="2">
    <location>
        <begin position="23"/>
        <end position="42"/>
    </location>
</feature>